<dbReference type="EMBL" id="BAABAH010000019">
    <property type="protein sequence ID" value="GAA3833991.1"/>
    <property type="molecule type" value="Genomic_DNA"/>
</dbReference>
<dbReference type="SUPFAM" id="SSF55298">
    <property type="entry name" value="YjgF-like"/>
    <property type="match status" value="1"/>
</dbReference>
<evidence type="ECO:0000313" key="2">
    <source>
        <dbReference type="Proteomes" id="UP001501821"/>
    </source>
</evidence>
<proteinExistence type="predicted"/>
<gene>
    <name evidence="1" type="ORF">GCM10022242_38880</name>
</gene>
<accession>A0ABP7J3T5</accession>
<dbReference type="Pfam" id="PF01042">
    <property type="entry name" value="Ribonuc_L-PSP"/>
    <property type="match status" value="1"/>
</dbReference>
<organism evidence="1 2">
    <name type="scientific">Nocardioides panacisoli</name>
    <dbReference type="NCBI Taxonomy" id="627624"/>
    <lineage>
        <taxon>Bacteria</taxon>
        <taxon>Bacillati</taxon>
        <taxon>Actinomycetota</taxon>
        <taxon>Actinomycetes</taxon>
        <taxon>Propionibacteriales</taxon>
        <taxon>Nocardioidaceae</taxon>
        <taxon>Nocardioides</taxon>
    </lineage>
</organism>
<keyword evidence="2" id="KW-1185">Reference proteome</keyword>
<protein>
    <submittedName>
        <fullName evidence="1">RidA family protein</fullName>
    </submittedName>
</protein>
<evidence type="ECO:0000313" key="1">
    <source>
        <dbReference type="EMBL" id="GAA3833991.1"/>
    </source>
</evidence>
<reference evidence="2" key="1">
    <citation type="journal article" date="2019" name="Int. J. Syst. Evol. Microbiol.">
        <title>The Global Catalogue of Microorganisms (GCM) 10K type strain sequencing project: providing services to taxonomists for standard genome sequencing and annotation.</title>
        <authorList>
            <consortium name="The Broad Institute Genomics Platform"/>
            <consortium name="The Broad Institute Genome Sequencing Center for Infectious Disease"/>
            <person name="Wu L."/>
            <person name="Ma J."/>
        </authorList>
    </citation>
    <scope>NUCLEOTIDE SEQUENCE [LARGE SCALE GENOMIC DNA]</scope>
    <source>
        <strain evidence="2">JCM 16953</strain>
    </source>
</reference>
<comment type="caution">
    <text evidence="1">The sequence shown here is derived from an EMBL/GenBank/DDBJ whole genome shotgun (WGS) entry which is preliminary data.</text>
</comment>
<dbReference type="PANTHER" id="PTHR43857:SF1">
    <property type="entry name" value="YJGH FAMILY PROTEIN"/>
    <property type="match status" value="1"/>
</dbReference>
<name>A0ABP7J3T5_9ACTN</name>
<dbReference type="Proteomes" id="UP001501821">
    <property type="component" value="Unassembled WGS sequence"/>
</dbReference>
<dbReference type="InterPro" id="IPR035959">
    <property type="entry name" value="RutC-like_sf"/>
</dbReference>
<dbReference type="Gene3D" id="3.30.1330.40">
    <property type="entry name" value="RutC-like"/>
    <property type="match status" value="1"/>
</dbReference>
<dbReference type="InterPro" id="IPR006175">
    <property type="entry name" value="YjgF/YER057c/UK114"/>
</dbReference>
<dbReference type="PANTHER" id="PTHR43857">
    <property type="entry name" value="BLR7761 PROTEIN"/>
    <property type="match status" value="1"/>
</dbReference>
<sequence>MSLLRSGSLAEAPYAYAASVPGGSRLLFMAGACPLRPDGSTAGAGDRGEQARVCLDNLVQALDDAGAELTDVVSTRVLVVAETRADLVAVWDVVSERFGAHDVPSTLVGVSLLGYPDQLVEIEAVAAVAD</sequence>